<sequence>MATIYKSKASKPSKVVKPNKRNRYSTPHTRNHRFQPFSERIANLKIDPIRRRRNEHDREHLTEETATYFGRSLVEWQDLNLSATFTAFSRKASSLSDSLPVVLHNEEKIKDLLVEYIEKADELAMEPLLNLMSHFAHDLDTRFEKYFGQVVATISAVAAKHQDPAVIEWSFTCLAWLFKYLQRLLVPDLRPLYDLLSPYLGKEVQKPFIVRFAAESLSFLVRKSAATYEKNPEGLDRIINHILKDAATSESGHCASMHEQGIMTLLTETVKGVQHGLHSCGTAVIQSLLKAASQLVEQDEQTIRDICTGTITSLIHHTNSETFLPLAQTILSWEQCNKTTQESVLRLQSSVLTTIASVRKGTRITAWKPVAALSKELVLQVEGLPNIQADTAHSVLATLAIVLQNSTIDAVLSTVTLLEKLRQGSMKPFFLAFCDCFSRLGRDRFHDFLLPQFQKYVLENWEQQPIQLCRILPQFASRGHQIKINLSSSRQENLLTELETLLKPNSDKKNHDIASANAILSSLEYLKFDDALTERLRSALSTVVESVIASPSTFSKDFQRFSTGSAFHCLLDLCNDKSSLEVLWKPLCSVSSTYGTQQRFWSNLLRYMKLCQPTDVQGEHITALEDSLVQAVSLPSHNIRESALDVAQTLYKLKTLPEPDCLSAAITIESTPINLNTTRSISMNIRQLATSYANAASDDFAARIIPNFCFGLLHIRLSQAWDDATTALSEMCRVPIGEETIMLLAQSWLDSAPDLQEDSIDSPRILDSESDGFQVVSDFQCSNFMRMDAVTKQVFSEPDSGYASAVDQLRLDNSIVPRVAENAREQALKVLAKMPSVAEKRSRILVPVLLKWAGSNTTTDNDDTDIAHRWSRKDQKSMLAIFAQFTNPKVLFRSADVYLALLNLCGNGDVEIQTSALKAVFAWKDMSVNRYEEHLVNLLDEARFREEISVFLQNASQEEEVRTEDYAHLMPVLLRLLYGRAVAGGKHGQASRRKAIFVALSQFGETTLGLFVDIAMSNLRNVEDSDTLMENGTDTTPLPPLRQQLGMLNMLDELFETLGAELQLFAQRILDAVILCTVSASKQLENAAQGEEPKHGSLLRSVRQVGMQCLVKIFASIESSEFAAQANEITKELVLHRLDKFAAENAQSISGTLRLFAAWSASPESASYINGHEDSILTHVAGLLREPNAKDAVRLFILQEILDNLVEDSIDNSVLQTHVSDFVKSIGYLLRQKPSKEILDACVRSFKSLASRIVDATEAEDVVHVCTDLLIKPNKVVSPPTKTGLLQTLLPLLDRFDIAADGPLFEALCGLASRVQDTKTRHILAEALVRLCKADQALLQSAQICADLEAQGGRLDEPDHERRERGFTKIYQDADSFSLKQWLPILHNCMFFVRDADDLVNRSSASQALGRFVDAASKRGLEFEPLLASVLLPGIEYGVRHPSELVRAEYMSLLGLLVESDSNWPTLIDMKILTVGGDDEASVFNNLLHIQQHRRLRALRRLADEAKGVKSDNIAKLLLPAIEHFVFDPAEGDSGRTMADQTVVTVGALARSLNWSTFRATFRRYSSYITSKEEHEKTVLRLLGALVDALRTEQVVPTNESQSSLSVEKATIITRDFLPPLMTYLNKKDESTVDRRMPVAVTIVKLLLQLPETELSLRLPPVLTDVSHVLRSRSQEARDQTRRTLAAILALIGPGYLGFMLKELRTSLQRGYQLHVLSFTVHSLLIGIADKCQSGDLDHCLPELTAIILDDIFGVTGQEKDAEEYKSGMKEVKSSKSFDTMELLARVTPIAKLGLLIRPLRALLSEKLDAKAVSKADELLTRIRKGIDQNQAADSRDMLVFCHEVVRQVYAEQAASKMEAPVLDYKVRKYLIQMESANKSKKKGATTSQMFKLVSFALNLVRRVVRRHDDLQTPANMTGFLPMAGDALVQGQEEVRVAAIRLLSTIIRLPIGILEANAPVYIKEAISMIKAANSMTTEASKAALELVTAILREKRSVDVKERDIAFLLKTLKTDIDEPDRQGIIYKFLRAVLGRKIVITEVYETMDEVGKVMVTNPDRQVRESARSAYSQFIMDYPQGKDRWNKQAGFFVENLKYEHPSGRQSVMELLHQLLIKLGDETLQQLGFTFFVALVPLQISDPDQTCRQMADLLLAKLFERAEGEQLSEYLTLINKWLSSDAKSMVQVAALQCWTTFLRSGKATKKQQNDLREEIAGMLVSETVVIGPQLLQGILQVISTMTEMATETIFHQDAAIIWDNMIQCLTASSPEIQEAASQLVGTYLTHIAVSSSKTEAGLSALPLVGSGGLELDDDDLRQLCRTSLRVFMTRSSEMSETLVTQTSRNIVFLGRCFAANNMLWLAPSDESDDEEGEEDETNEISNDDNSTTKRTSTAIAYLLNRLSYITRQDAYALAARTSAVQTQAALLPHLPSTIPNLASLLRPLYSLTDASISHASTPAFTALVDRARELLEAIRPKVGAEVYVKALGEARKQVQQAREERRQKRKIGAVAQPEKYAKDKRRKHEAVRQKKKEKGREARGMRRGCYDENDY</sequence>
<dbReference type="InterPro" id="IPR057525">
    <property type="entry name" value="UTP20_C"/>
</dbReference>
<feature type="region of interest" description="Disordered" evidence="1">
    <location>
        <begin position="2360"/>
        <end position="2383"/>
    </location>
</feature>
<dbReference type="PANTHER" id="PTHR17695:SF11">
    <property type="entry name" value="SMALL SUBUNIT PROCESSOME COMPONENT 20 HOMOLOG"/>
    <property type="match status" value="1"/>
</dbReference>
<dbReference type="Pfam" id="PF23099">
    <property type="entry name" value="UTP20_C"/>
    <property type="match status" value="1"/>
</dbReference>
<feature type="compositionally biased region" description="Low complexity" evidence="1">
    <location>
        <begin position="1"/>
        <end position="16"/>
    </location>
</feature>
<dbReference type="InterPro" id="IPR046523">
    <property type="entry name" value="UTP20_dom"/>
</dbReference>
<dbReference type="Pfam" id="PF20416">
    <property type="entry name" value="UTP20"/>
    <property type="match status" value="1"/>
</dbReference>
<keyword evidence="6" id="KW-1185">Reference proteome</keyword>
<reference evidence="5 6" key="1">
    <citation type="submission" date="2023-11" db="EMBL/GenBank/DDBJ databases">
        <title>An acidophilic fungus is an integral part of prey digestion in a carnivorous sundew plant.</title>
        <authorList>
            <person name="Tsai I.J."/>
        </authorList>
    </citation>
    <scope>NUCLEOTIDE SEQUENCE [LARGE SCALE GENOMIC DNA]</scope>
    <source>
        <strain evidence="5">169a</strain>
    </source>
</reference>
<dbReference type="PANTHER" id="PTHR17695">
    <property type="entry name" value="SMALL SUBUNIT PROCESSOME COMPONENT 20 HOMOLOG"/>
    <property type="match status" value="1"/>
</dbReference>
<protein>
    <submittedName>
        <fullName evidence="5">HEAT repeat protein</fullName>
    </submittedName>
</protein>
<dbReference type="InterPro" id="IPR011989">
    <property type="entry name" value="ARM-like"/>
</dbReference>
<dbReference type="SUPFAM" id="SSF48371">
    <property type="entry name" value="ARM repeat"/>
    <property type="match status" value="3"/>
</dbReference>
<feature type="domain" description="U3 small nucleolar RNA-associated protein 20" evidence="3">
    <location>
        <begin position="1628"/>
        <end position="1845"/>
    </location>
</feature>
<feature type="domain" description="U3 small nucleolar RNA-associated protein 20 N-terminal" evidence="2">
    <location>
        <begin position="869"/>
        <end position="1443"/>
    </location>
</feature>
<dbReference type="GO" id="GO:0032040">
    <property type="term" value="C:small-subunit processome"/>
    <property type="evidence" value="ECO:0007669"/>
    <property type="project" value="TreeGrafter"/>
</dbReference>
<evidence type="ECO:0000256" key="1">
    <source>
        <dbReference type="SAM" id="MobiDB-lite"/>
    </source>
</evidence>
<dbReference type="EMBL" id="CP138593">
    <property type="protein sequence ID" value="WPH04855.1"/>
    <property type="molecule type" value="Genomic_DNA"/>
</dbReference>
<evidence type="ECO:0000313" key="5">
    <source>
        <dbReference type="EMBL" id="WPH04855.1"/>
    </source>
</evidence>
<proteinExistence type="predicted"/>
<evidence type="ECO:0000259" key="4">
    <source>
        <dbReference type="Pfam" id="PF23099"/>
    </source>
</evidence>
<accession>A0AAQ3MBQ4</accession>
<feature type="compositionally biased region" description="Basic residues" evidence="1">
    <location>
        <begin position="2514"/>
        <end position="2529"/>
    </location>
</feature>
<feature type="compositionally biased region" description="Basic and acidic residues" evidence="1">
    <location>
        <begin position="2530"/>
        <end position="2547"/>
    </location>
</feature>
<dbReference type="Gene3D" id="1.25.10.10">
    <property type="entry name" value="Leucine-rich Repeat Variant"/>
    <property type="match status" value="3"/>
</dbReference>
<dbReference type="InterPro" id="IPR052575">
    <property type="entry name" value="SSU_processome_comp_20"/>
</dbReference>
<dbReference type="Pfam" id="PF07539">
    <property type="entry name" value="UTP20_N"/>
    <property type="match status" value="1"/>
</dbReference>
<evidence type="ECO:0000259" key="2">
    <source>
        <dbReference type="Pfam" id="PF07539"/>
    </source>
</evidence>
<evidence type="ECO:0000313" key="6">
    <source>
        <dbReference type="Proteomes" id="UP001303373"/>
    </source>
</evidence>
<dbReference type="InterPro" id="IPR016024">
    <property type="entry name" value="ARM-type_fold"/>
</dbReference>
<gene>
    <name evidence="5" type="ORF">R9X50_00775200</name>
</gene>
<dbReference type="GO" id="GO:0030686">
    <property type="term" value="C:90S preribosome"/>
    <property type="evidence" value="ECO:0007669"/>
    <property type="project" value="TreeGrafter"/>
</dbReference>
<feature type="region of interest" description="Disordered" evidence="1">
    <location>
        <begin position="2491"/>
        <end position="2547"/>
    </location>
</feature>
<feature type="region of interest" description="Disordered" evidence="1">
    <location>
        <begin position="1"/>
        <end position="31"/>
    </location>
</feature>
<dbReference type="Proteomes" id="UP001303373">
    <property type="component" value="Chromosome 14"/>
</dbReference>
<feature type="compositionally biased region" description="Acidic residues" evidence="1">
    <location>
        <begin position="2361"/>
        <end position="2378"/>
    </location>
</feature>
<feature type="compositionally biased region" description="Basic residues" evidence="1">
    <location>
        <begin position="17"/>
        <end position="31"/>
    </location>
</feature>
<evidence type="ECO:0000259" key="3">
    <source>
        <dbReference type="Pfam" id="PF20416"/>
    </source>
</evidence>
<feature type="domain" description="U3 small nucleolar RNA-associated protein 20 C-terminal" evidence="4">
    <location>
        <begin position="2225"/>
        <end position="2530"/>
    </location>
</feature>
<name>A0AAQ3MBQ4_9PEZI</name>
<organism evidence="5 6">
    <name type="scientific">Acrodontium crateriforme</name>
    <dbReference type="NCBI Taxonomy" id="150365"/>
    <lineage>
        <taxon>Eukaryota</taxon>
        <taxon>Fungi</taxon>
        <taxon>Dikarya</taxon>
        <taxon>Ascomycota</taxon>
        <taxon>Pezizomycotina</taxon>
        <taxon>Dothideomycetes</taxon>
        <taxon>Dothideomycetidae</taxon>
        <taxon>Mycosphaerellales</taxon>
        <taxon>Teratosphaeriaceae</taxon>
        <taxon>Acrodontium</taxon>
    </lineage>
</organism>
<dbReference type="InterPro" id="IPR011430">
    <property type="entry name" value="UTP20_N"/>
</dbReference>